<evidence type="ECO:0000256" key="4">
    <source>
        <dbReference type="ARBA" id="ARBA00022490"/>
    </source>
</evidence>
<dbReference type="GO" id="GO:0004042">
    <property type="term" value="F:L-glutamate N-acetyltransferase activity"/>
    <property type="evidence" value="ECO:0007669"/>
    <property type="project" value="UniProtKB-UniRule"/>
</dbReference>
<feature type="site" description="Cleavage; by autolysis" evidence="10">
    <location>
        <begin position="215"/>
        <end position="216"/>
    </location>
</feature>
<dbReference type="Gene3D" id="3.60.70.12">
    <property type="entry name" value="L-amino peptidase D-ALA esterase/amidase"/>
    <property type="match status" value="1"/>
</dbReference>
<organism evidence="11 12">
    <name type="scientific">Olsenella profusa F0195</name>
    <dbReference type="NCBI Taxonomy" id="1125712"/>
    <lineage>
        <taxon>Bacteria</taxon>
        <taxon>Bacillati</taxon>
        <taxon>Actinomycetota</taxon>
        <taxon>Coriobacteriia</taxon>
        <taxon>Coriobacteriales</taxon>
        <taxon>Atopobiaceae</taxon>
        <taxon>Olsenella</taxon>
    </lineage>
</organism>
<dbReference type="eggNOG" id="COG1364">
    <property type="taxonomic scope" value="Bacteria"/>
</dbReference>
<evidence type="ECO:0000256" key="6">
    <source>
        <dbReference type="ARBA" id="ARBA00022605"/>
    </source>
</evidence>
<dbReference type="Pfam" id="PF01960">
    <property type="entry name" value="ArgJ"/>
    <property type="match status" value="1"/>
</dbReference>
<evidence type="ECO:0000256" key="9">
    <source>
        <dbReference type="ARBA" id="ARBA00023315"/>
    </source>
</evidence>
<evidence type="ECO:0000256" key="10">
    <source>
        <dbReference type="HAMAP-Rule" id="MF_01106"/>
    </source>
</evidence>
<comment type="catalytic activity">
    <reaction evidence="10">
        <text>L-glutamate + acetyl-CoA = N-acetyl-L-glutamate + CoA + H(+)</text>
        <dbReference type="Rhea" id="RHEA:24292"/>
        <dbReference type="ChEBI" id="CHEBI:15378"/>
        <dbReference type="ChEBI" id="CHEBI:29985"/>
        <dbReference type="ChEBI" id="CHEBI:44337"/>
        <dbReference type="ChEBI" id="CHEBI:57287"/>
        <dbReference type="ChEBI" id="CHEBI:57288"/>
        <dbReference type="EC" id="2.3.1.1"/>
    </reaction>
</comment>
<dbReference type="NCBIfam" id="TIGR00120">
    <property type="entry name" value="ArgJ"/>
    <property type="match status" value="1"/>
</dbReference>
<dbReference type="NCBIfam" id="NF003802">
    <property type="entry name" value="PRK05388.1"/>
    <property type="match status" value="1"/>
</dbReference>
<keyword evidence="7 10" id="KW-0808">Transferase</keyword>
<gene>
    <name evidence="10 11" type="primary">argJ</name>
    <name evidence="11" type="ORF">HMPREF1316_1095</name>
</gene>
<comment type="function">
    <text evidence="10">Catalyzes two activities which are involved in the cyclic version of arginine biosynthesis: the synthesis of N-acetylglutamate from glutamate and acetyl-CoA as the acetyl donor, and of ornithine by transacetylation between N(2)-acetylornithine and glutamate.</text>
</comment>
<dbReference type="GO" id="GO:0005737">
    <property type="term" value="C:cytoplasm"/>
    <property type="evidence" value="ECO:0007669"/>
    <property type="project" value="UniProtKB-SubCell"/>
</dbReference>
<feature type="site" description="Involved in the stabilization of negative charge on the oxyanion by the formation of the oxyanion hole" evidence="10">
    <location>
        <position position="135"/>
    </location>
</feature>
<dbReference type="CDD" id="cd02152">
    <property type="entry name" value="OAT"/>
    <property type="match status" value="1"/>
</dbReference>
<feature type="chain" id="PRO_5023475177" description="Arginine biosynthesis bifunctional protein ArgJ beta chain" evidence="10">
    <location>
        <begin position="216"/>
        <end position="429"/>
    </location>
</feature>
<reference evidence="11 12" key="1">
    <citation type="submission" date="2013-08" db="EMBL/GenBank/DDBJ databases">
        <authorList>
            <person name="Durkin A.S."/>
            <person name="Haft D.R."/>
            <person name="McCorrison J."/>
            <person name="Torralba M."/>
            <person name="Gillis M."/>
            <person name="Haft D.H."/>
            <person name="Methe B."/>
            <person name="Sutton G."/>
            <person name="Nelson K.E."/>
        </authorList>
    </citation>
    <scope>NUCLEOTIDE SEQUENCE [LARGE SCALE GENOMIC DNA]</scope>
    <source>
        <strain evidence="11 12">F0195</strain>
    </source>
</reference>
<evidence type="ECO:0000256" key="8">
    <source>
        <dbReference type="ARBA" id="ARBA00022813"/>
    </source>
</evidence>
<dbReference type="EC" id="2.3.1.1" evidence="10"/>
<evidence type="ECO:0000313" key="11">
    <source>
        <dbReference type="EMBL" id="ERL10641.1"/>
    </source>
</evidence>
<evidence type="ECO:0000256" key="1">
    <source>
        <dbReference type="ARBA" id="ARBA00004496"/>
    </source>
</evidence>
<evidence type="ECO:0000256" key="5">
    <source>
        <dbReference type="ARBA" id="ARBA00022571"/>
    </source>
</evidence>
<keyword evidence="8 10" id="KW-0068">Autocatalytic cleavage</keyword>
<evidence type="ECO:0000256" key="3">
    <source>
        <dbReference type="ARBA" id="ARBA00011475"/>
    </source>
</evidence>
<dbReference type="InterPro" id="IPR002813">
    <property type="entry name" value="Arg_biosynth_ArgJ"/>
</dbReference>
<dbReference type="PANTHER" id="PTHR23100:SF0">
    <property type="entry name" value="ARGININE BIOSYNTHESIS BIFUNCTIONAL PROTEIN ARGJ, MITOCHONDRIAL"/>
    <property type="match status" value="1"/>
</dbReference>
<keyword evidence="6 10" id="KW-0028">Amino-acid biosynthesis</keyword>
<feature type="active site" description="Nucleophile" evidence="10">
    <location>
        <position position="216"/>
    </location>
</feature>
<dbReference type="STRING" id="1125712.HMPREF1316_1095"/>
<keyword evidence="5 10" id="KW-0055">Arginine biosynthesis</keyword>
<accession>U2VDI2</accession>
<comment type="catalytic activity">
    <reaction evidence="10">
        <text>N(2)-acetyl-L-ornithine + L-glutamate = N-acetyl-L-glutamate + L-ornithine</text>
        <dbReference type="Rhea" id="RHEA:15349"/>
        <dbReference type="ChEBI" id="CHEBI:29985"/>
        <dbReference type="ChEBI" id="CHEBI:44337"/>
        <dbReference type="ChEBI" id="CHEBI:46911"/>
        <dbReference type="ChEBI" id="CHEBI:57805"/>
        <dbReference type="EC" id="2.3.1.35"/>
    </reaction>
</comment>
<comment type="similarity">
    <text evidence="2 10">Belongs to the ArgJ family.</text>
</comment>
<evidence type="ECO:0000256" key="2">
    <source>
        <dbReference type="ARBA" id="ARBA00006774"/>
    </source>
</evidence>
<dbReference type="FunFam" id="3.60.70.12:FF:000001">
    <property type="entry name" value="Arginine biosynthesis bifunctional protein ArgJ, chloroplastic"/>
    <property type="match status" value="1"/>
</dbReference>
<comment type="caution">
    <text evidence="11">The sequence shown here is derived from an EMBL/GenBank/DDBJ whole genome shotgun (WGS) entry which is preliminary data.</text>
</comment>
<feature type="binding site" evidence="10">
    <location>
        <position position="302"/>
    </location>
    <ligand>
        <name>substrate</name>
    </ligand>
</feature>
<feature type="binding site" evidence="10">
    <location>
        <position position="424"/>
    </location>
    <ligand>
        <name>substrate</name>
    </ligand>
</feature>
<keyword evidence="12" id="KW-1185">Reference proteome</keyword>
<dbReference type="Gene3D" id="3.10.20.340">
    <property type="entry name" value="ArgJ beta chain, C-terminal domain"/>
    <property type="match status" value="1"/>
</dbReference>
<dbReference type="GO" id="GO:0004358">
    <property type="term" value="F:L-glutamate N-acetyltransferase activity, acting on acetyl-L-ornithine as donor"/>
    <property type="evidence" value="ECO:0007669"/>
    <property type="project" value="UniProtKB-UniRule"/>
</dbReference>
<feature type="binding site" evidence="10">
    <location>
        <position position="173"/>
    </location>
    <ligand>
        <name>substrate</name>
    </ligand>
</feature>
<comment type="pathway">
    <text evidence="10">Amino-acid biosynthesis; L-arginine biosynthesis; L-ornithine and N-acetyl-L-glutamate from L-glutamate and N(2)-acetyl-L-ornithine (cyclic): step 1/1.</text>
</comment>
<keyword evidence="4 10" id="KW-0963">Cytoplasm</keyword>
<feature type="binding site" evidence="10">
    <location>
        <position position="205"/>
    </location>
    <ligand>
        <name>substrate</name>
    </ligand>
</feature>
<name>U2VDI2_9ACTN</name>
<dbReference type="PANTHER" id="PTHR23100">
    <property type="entry name" value="ARGININE BIOSYNTHESIS BIFUNCTIONAL PROTEIN ARGJ"/>
    <property type="match status" value="1"/>
</dbReference>
<dbReference type="SUPFAM" id="SSF56266">
    <property type="entry name" value="DmpA/ArgJ-like"/>
    <property type="match status" value="1"/>
</dbReference>
<feature type="binding site" evidence="10">
    <location>
        <position position="216"/>
    </location>
    <ligand>
        <name>substrate</name>
    </ligand>
</feature>
<proteinExistence type="inferred from homology"/>
<dbReference type="UniPathway" id="UPA00068">
    <property type="reaction ID" value="UER00106"/>
</dbReference>
<dbReference type="GO" id="GO:0006526">
    <property type="term" value="P:L-arginine biosynthetic process"/>
    <property type="evidence" value="ECO:0007669"/>
    <property type="project" value="UniProtKB-UniRule"/>
</dbReference>
<dbReference type="FunFam" id="3.10.20.340:FF:000003">
    <property type="entry name" value="Arginine biosynthesis bifunctional protein ArgJ"/>
    <property type="match status" value="1"/>
</dbReference>
<feature type="binding site" evidence="10">
    <location>
        <position position="429"/>
    </location>
    <ligand>
        <name>substrate</name>
    </ligand>
</feature>
<feature type="site" description="Involved in the stabilization of negative charge on the oxyanion by the formation of the oxyanion hole" evidence="10">
    <location>
        <position position="134"/>
    </location>
</feature>
<dbReference type="EMBL" id="AWEZ01000006">
    <property type="protein sequence ID" value="ERL10641.1"/>
    <property type="molecule type" value="Genomic_DNA"/>
</dbReference>
<dbReference type="EC" id="2.3.1.35" evidence="10"/>
<keyword evidence="9 10" id="KW-0012">Acyltransferase</keyword>
<dbReference type="Proteomes" id="UP000016638">
    <property type="component" value="Unassembled WGS sequence"/>
</dbReference>
<dbReference type="InterPro" id="IPR016117">
    <property type="entry name" value="ArgJ-like_dom_sf"/>
</dbReference>
<dbReference type="InterPro" id="IPR042195">
    <property type="entry name" value="ArgJ_beta_C"/>
</dbReference>
<protein>
    <recommendedName>
        <fullName evidence="10">Arginine biosynthesis bifunctional protein ArgJ</fullName>
    </recommendedName>
    <domain>
        <recommendedName>
            <fullName evidence="10">Glutamate N-acetyltransferase</fullName>
            <ecNumber evidence="10">2.3.1.35</ecNumber>
        </recommendedName>
        <alternativeName>
            <fullName evidence="10">Ornithine acetyltransferase</fullName>
            <shortName evidence="10">OATase</shortName>
        </alternativeName>
        <alternativeName>
            <fullName evidence="10">Ornithine transacetylase</fullName>
        </alternativeName>
    </domain>
    <domain>
        <recommendedName>
            <fullName evidence="10">Amino-acid acetyltransferase</fullName>
            <ecNumber evidence="10">2.3.1.1</ecNumber>
        </recommendedName>
        <alternativeName>
            <fullName evidence="10">N-acetylglutamate synthase</fullName>
            <shortName evidence="10">AGSase</shortName>
        </alternativeName>
    </domain>
    <component>
        <recommendedName>
            <fullName evidence="10">Arginine biosynthesis bifunctional protein ArgJ alpha chain</fullName>
        </recommendedName>
    </component>
    <component>
        <recommendedName>
            <fullName evidence="10">Arginine biosynthesis bifunctional protein ArgJ beta chain</fullName>
        </recommendedName>
    </component>
</protein>
<evidence type="ECO:0000256" key="7">
    <source>
        <dbReference type="ARBA" id="ARBA00022679"/>
    </source>
</evidence>
<comment type="subunit">
    <text evidence="3 10">Heterotetramer of two alpha and two beta chains.</text>
</comment>
<feature type="chain" id="PRO_5023475178" description="Arginine biosynthesis bifunctional protein ArgJ alpha chain" evidence="10">
    <location>
        <begin position="1"/>
        <end position="215"/>
    </location>
</feature>
<dbReference type="HAMAP" id="MF_01106">
    <property type="entry name" value="ArgJ"/>
    <property type="match status" value="1"/>
</dbReference>
<keyword evidence="10" id="KW-0511">Multifunctional enzyme</keyword>
<dbReference type="GO" id="GO:0006592">
    <property type="term" value="P:ornithine biosynthetic process"/>
    <property type="evidence" value="ECO:0007669"/>
    <property type="project" value="TreeGrafter"/>
</dbReference>
<comment type="pathway">
    <text evidence="10">Amino-acid biosynthesis; L-arginine biosynthesis; N(2)-acetyl-L-ornithine from L-glutamate: step 1/4.</text>
</comment>
<comment type="subcellular location">
    <subcellularLocation>
        <location evidence="1 10">Cytoplasm</location>
    </subcellularLocation>
</comment>
<dbReference type="AlphaFoldDB" id="U2VDI2"/>
<dbReference type="RefSeq" id="WP_021724965.1">
    <property type="nucleotide sequence ID" value="NZ_AWEZ01000006.1"/>
</dbReference>
<evidence type="ECO:0000313" key="12">
    <source>
        <dbReference type="Proteomes" id="UP000016638"/>
    </source>
</evidence>
<sequence length="429" mass="44277">MTSYQPLDIPAYGHAESAYGFAPCDGGVCAAAGIRAAGFSAGFRRNPNRRDLALVVADETCVCAGTFTKNRFCAAPVQVSRERAAAGRARAVVLNSGNANAATGDEGLEVARTSARLVAEAVGCSEEEVLVASTGVIGVPLGLDNFRTGVPACVAQLDRSAAAAHHAARAVMTTDTHSKQAAVVGQLPGRDGTPGTTIHVGGFCKGSGMIQPNMATMLAVLSTDASLTAAAAHAALLSSVKRTFNKVTVDSDTSTNDTCVLLATGRATVDPIDEASPAFPVVAAAVRAVCESLARQIAADGEGSTKLVTVDVLGAATDEDADVVARSIANSPLVKTAVFGHDANWGRVAMAAGKCGVAFDQRRVDIDLLGVPVCRGGLTVPMDEEDMLRRFEAPEVSIAIDLGMGTCHTRIWTCDLTHDYVTINGDYRT</sequence>
<dbReference type="PATRIC" id="fig|1125712.3.peg.146"/>